<feature type="transmembrane region" description="Helical" evidence="1">
    <location>
        <begin position="161"/>
        <end position="185"/>
    </location>
</feature>
<feature type="transmembrane region" description="Helical" evidence="1">
    <location>
        <begin position="92"/>
        <end position="118"/>
    </location>
</feature>
<feature type="transmembrane region" description="Helical" evidence="1">
    <location>
        <begin position="130"/>
        <end position="149"/>
    </location>
</feature>
<organism evidence="2 3">
    <name type="scientific">Phocicoccus schoeneichii</name>
    <dbReference type="NCBI Taxonomy" id="1812261"/>
    <lineage>
        <taxon>Bacteria</taxon>
        <taxon>Bacillati</taxon>
        <taxon>Bacillota</taxon>
        <taxon>Bacilli</taxon>
        <taxon>Bacillales</taxon>
        <taxon>Salinicoccaceae</taxon>
        <taxon>Phocicoccus</taxon>
    </lineage>
</organism>
<dbReference type="RefSeq" id="WP_186088581.1">
    <property type="nucleotide sequence ID" value="NZ_BMDB01000004.1"/>
</dbReference>
<accession>A0A6V7RNW0</accession>
<feature type="transmembrane region" description="Helical" evidence="1">
    <location>
        <begin position="23"/>
        <end position="40"/>
    </location>
</feature>
<protein>
    <recommendedName>
        <fullName evidence="4">ABC-2 type transporter domain-containing protein</fullName>
    </recommendedName>
</protein>
<dbReference type="EMBL" id="CAJEWE010000011">
    <property type="protein sequence ID" value="CAD2080107.1"/>
    <property type="molecule type" value="Genomic_DNA"/>
</dbReference>
<keyword evidence="1" id="KW-0472">Membrane</keyword>
<name>A0A6V7RNW0_9BACL</name>
<evidence type="ECO:0000313" key="2">
    <source>
        <dbReference type="EMBL" id="CAD2080107.1"/>
    </source>
</evidence>
<comment type="caution">
    <text evidence="2">The sequence shown here is derived from an EMBL/GenBank/DDBJ whole genome shotgun (WGS) entry which is preliminary data.</text>
</comment>
<evidence type="ECO:0000313" key="3">
    <source>
        <dbReference type="Proteomes" id="UP000521032"/>
    </source>
</evidence>
<reference evidence="2 3" key="1">
    <citation type="submission" date="2020-07" db="EMBL/GenBank/DDBJ databases">
        <authorList>
            <person name="Criscuolo A."/>
        </authorList>
    </citation>
    <scope>NUCLEOTIDE SEQUENCE [LARGE SCALE GENOMIC DNA]</scope>
    <source>
        <strain evidence="3">CIP 111030</strain>
    </source>
</reference>
<dbReference type="Proteomes" id="UP000521032">
    <property type="component" value="Unassembled WGS sequence"/>
</dbReference>
<feature type="transmembrane region" description="Helical" evidence="1">
    <location>
        <begin position="52"/>
        <end position="71"/>
    </location>
</feature>
<sequence>MNQKSRFLIRESFNLSGRNFKKVLLPTAIYTLIGIVLFILSSFMDDTEMVRITYTAVGVITVCWLYSSTILNQYEIFKKDSVIKVNYIPMYYRVLPTIFFQSILFILFVIIYSAIVSLKTEEFLLHLLTLIYYTILGIILIIPFTILYIQVSRYTNTRLANIIVLVVLLLVTPVFYVGASLPSIVQNILLLNPFYYVIESIEMSSVGIPWSSNRLLQDVLFISEMLLIYLWIMVGYKKLKVDFIS</sequence>
<dbReference type="AlphaFoldDB" id="A0A6V7RNW0"/>
<evidence type="ECO:0008006" key="4">
    <source>
        <dbReference type="Google" id="ProtNLM"/>
    </source>
</evidence>
<proteinExistence type="predicted"/>
<keyword evidence="1" id="KW-0812">Transmembrane</keyword>
<keyword evidence="3" id="KW-1185">Reference proteome</keyword>
<feature type="transmembrane region" description="Helical" evidence="1">
    <location>
        <begin position="219"/>
        <end position="236"/>
    </location>
</feature>
<evidence type="ECO:0000256" key="1">
    <source>
        <dbReference type="SAM" id="Phobius"/>
    </source>
</evidence>
<keyword evidence="1" id="KW-1133">Transmembrane helix</keyword>
<gene>
    <name evidence="2" type="ORF">JEOSCH030_01804</name>
</gene>